<evidence type="ECO:0000313" key="1">
    <source>
        <dbReference type="EMBL" id="SEN55002.1"/>
    </source>
</evidence>
<accession>A0A1H8HFI3</accession>
<reference evidence="2" key="1">
    <citation type="submission" date="2016-10" db="EMBL/GenBank/DDBJ databases">
        <authorList>
            <person name="Varghese N."/>
            <person name="Submissions S."/>
        </authorList>
    </citation>
    <scope>NUCLEOTIDE SEQUENCE [LARGE SCALE GENOMIC DNA]</scope>
    <source>
        <strain evidence="2">Gh-48</strain>
    </source>
</reference>
<evidence type="ECO:0000313" key="2">
    <source>
        <dbReference type="Proteomes" id="UP000198942"/>
    </source>
</evidence>
<gene>
    <name evidence="1" type="ORF">SAMN05192574_103493</name>
</gene>
<dbReference type="STRING" id="551995.SAMN05192574_103493"/>
<dbReference type="AlphaFoldDB" id="A0A1H8HFI3"/>
<dbReference type="Proteomes" id="UP000198942">
    <property type="component" value="Unassembled WGS sequence"/>
</dbReference>
<dbReference type="OrthoDB" id="885206at2"/>
<dbReference type="EMBL" id="FOCL01000003">
    <property type="protein sequence ID" value="SEN55002.1"/>
    <property type="molecule type" value="Genomic_DNA"/>
</dbReference>
<proteinExistence type="predicted"/>
<name>A0A1H8HFI3_9SPHI</name>
<sequence>MKYLSSEQLKTNLSLGKPIEQWLSHQKHDDYTILKWLRIDKEKDPTYSVSYIECFDEGDEDFLDIYEFAPVDPDEPYTINSFSNINEALTFAIDKYQASESRFVAAGMIQEEYKEYLMAR</sequence>
<protein>
    <submittedName>
        <fullName evidence="1">Uncharacterized protein</fullName>
    </submittedName>
</protein>
<dbReference type="RefSeq" id="WP_091210814.1">
    <property type="nucleotide sequence ID" value="NZ_FOCL01000003.1"/>
</dbReference>
<organism evidence="1 2">
    <name type="scientific">Mucilaginibacter gossypiicola</name>
    <dbReference type="NCBI Taxonomy" id="551995"/>
    <lineage>
        <taxon>Bacteria</taxon>
        <taxon>Pseudomonadati</taxon>
        <taxon>Bacteroidota</taxon>
        <taxon>Sphingobacteriia</taxon>
        <taxon>Sphingobacteriales</taxon>
        <taxon>Sphingobacteriaceae</taxon>
        <taxon>Mucilaginibacter</taxon>
    </lineage>
</organism>
<keyword evidence="2" id="KW-1185">Reference proteome</keyword>